<gene>
    <name evidence="2" type="ORF">MasN3_31870</name>
</gene>
<proteinExistence type="predicted"/>
<name>A0ABM8C8U9_9BURK</name>
<dbReference type="InterPro" id="IPR029024">
    <property type="entry name" value="TerB-like"/>
</dbReference>
<protein>
    <recommendedName>
        <fullName evidence="1">Co-chaperone DjlA N-terminal domain-containing protein</fullName>
    </recommendedName>
</protein>
<dbReference type="Proteomes" id="UP001163336">
    <property type="component" value="Chromosome"/>
</dbReference>
<evidence type="ECO:0000313" key="3">
    <source>
        <dbReference type="Proteomes" id="UP001163336"/>
    </source>
</evidence>
<sequence>MFLNRLSEVQQGALLSFATQLMSADGKQAAEELALLKTLRQQMASTVSPVQVRSGDLPGMFASRSDRVALMLELLGMALVDAEYHETEQAFVSGIANSLDIGKEELSQMENWVRRQFALVREAEQFMEA</sequence>
<accession>A0ABM8C8U9</accession>
<reference evidence="2" key="1">
    <citation type="submission" date="2022-11" db="EMBL/GenBank/DDBJ databases">
        <title>Isolation and characterization of PLA-degrading bacterium Massilia sp. from Antarctic soil.</title>
        <authorList>
            <person name="Sato K."/>
            <person name="Gomez-Fuentes C."/>
            <person name="Ahmad S.A."/>
            <person name="Zulkharnain A."/>
        </authorList>
    </citation>
    <scope>NUCLEOTIDE SEQUENCE</scope>
    <source>
        <strain evidence="2">N-3</strain>
    </source>
</reference>
<feature type="domain" description="Co-chaperone DjlA N-terminal" evidence="1">
    <location>
        <begin position="61"/>
        <end position="109"/>
    </location>
</feature>
<organism evidence="2 3">
    <name type="scientific">Massilia varians</name>
    <dbReference type="NCBI Taxonomy" id="457921"/>
    <lineage>
        <taxon>Bacteria</taxon>
        <taxon>Pseudomonadati</taxon>
        <taxon>Pseudomonadota</taxon>
        <taxon>Betaproteobacteria</taxon>
        <taxon>Burkholderiales</taxon>
        <taxon>Oxalobacteraceae</taxon>
        <taxon>Telluria group</taxon>
        <taxon>Massilia</taxon>
    </lineage>
</organism>
<dbReference type="Gene3D" id="1.10.3680.10">
    <property type="entry name" value="TerB-like"/>
    <property type="match status" value="1"/>
</dbReference>
<dbReference type="SUPFAM" id="SSF158682">
    <property type="entry name" value="TerB-like"/>
    <property type="match status" value="1"/>
</dbReference>
<evidence type="ECO:0000313" key="2">
    <source>
        <dbReference type="EMBL" id="BDT59693.1"/>
    </source>
</evidence>
<dbReference type="EMBL" id="AP026966">
    <property type="protein sequence ID" value="BDT59693.1"/>
    <property type="molecule type" value="Genomic_DNA"/>
</dbReference>
<dbReference type="Pfam" id="PF05099">
    <property type="entry name" value="TerB"/>
    <property type="match status" value="1"/>
</dbReference>
<evidence type="ECO:0000259" key="1">
    <source>
        <dbReference type="Pfam" id="PF05099"/>
    </source>
</evidence>
<dbReference type="InterPro" id="IPR007791">
    <property type="entry name" value="DjlA_N"/>
</dbReference>
<keyword evidence="3" id="KW-1185">Reference proteome</keyword>
<dbReference type="RefSeq" id="WP_281908510.1">
    <property type="nucleotide sequence ID" value="NZ_AP026966.1"/>
</dbReference>